<name>A0A9P1GIQ8_9DINO</name>
<protein>
    <submittedName>
        <fullName evidence="2">Autophagy-related protein 18a</fullName>
    </submittedName>
</protein>
<evidence type="ECO:0000313" key="1">
    <source>
        <dbReference type="EMBL" id="CAI4011744.1"/>
    </source>
</evidence>
<gene>
    <name evidence="1" type="ORF">C1SCF055_LOCUS36875</name>
</gene>
<dbReference type="Proteomes" id="UP001152797">
    <property type="component" value="Unassembled WGS sequence"/>
</dbReference>
<reference evidence="1" key="1">
    <citation type="submission" date="2022-10" db="EMBL/GenBank/DDBJ databases">
        <authorList>
            <person name="Chen Y."/>
            <person name="Dougan E. K."/>
            <person name="Chan C."/>
            <person name="Rhodes N."/>
            <person name="Thang M."/>
        </authorList>
    </citation>
    <scope>NUCLEOTIDE SEQUENCE</scope>
</reference>
<comment type="caution">
    <text evidence="1">The sequence shown here is derived from an EMBL/GenBank/DDBJ whole genome shotgun (WGS) entry which is preliminary data.</text>
</comment>
<dbReference type="EMBL" id="CAMXCT030005223">
    <property type="protein sequence ID" value="CAL4799056.1"/>
    <property type="molecule type" value="Genomic_DNA"/>
</dbReference>
<reference evidence="2 3" key="2">
    <citation type="submission" date="2024-05" db="EMBL/GenBank/DDBJ databases">
        <authorList>
            <person name="Chen Y."/>
            <person name="Shah S."/>
            <person name="Dougan E. K."/>
            <person name="Thang M."/>
            <person name="Chan C."/>
        </authorList>
    </citation>
    <scope>NUCLEOTIDE SEQUENCE [LARGE SCALE GENOMIC DNA]</scope>
</reference>
<keyword evidence="3" id="KW-1185">Reference proteome</keyword>
<dbReference type="OrthoDB" id="4405280at2759"/>
<evidence type="ECO:0000313" key="3">
    <source>
        <dbReference type="Proteomes" id="UP001152797"/>
    </source>
</evidence>
<proteinExistence type="predicted"/>
<organism evidence="1">
    <name type="scientific">Cladocopium goreaui</name>
    <dbReference type="NCBI Taxonomy" id="2562237"/>
    <lineage>
        <taxon>Eukaryota</taxon>
        <taxon>Sar</taxon>
        <taxon>Alveolata</taxon>
        <taxon>Dinophyceae</taxon>
        <taxon>Suessiales</taxon>
        <taxon>Symbiodiniaceae</taxon>
        <taxon>Cladocopium</taxon>
    </lineage>
</organism>
<evidence type="ECO:0000313" key="2">
    <source>
        <dbReference type="EMBL" id="CAL4799056.1"/>
    </source>
</evidence>
<dbReference type="EMBL" id="CAMXCT020005223">
    <property type="protein sequence ID" value="CAL1165119.1"/>
    <property type="molecule type" value="Genomic_DNA"/>
</dbReference>
<dbReference type="AlphaFoldDB" id="A0A9P1GIQ8"/>
<sequence length="569" mass="62702">MKAPLPATFFLKTSSLIFHLRSLISLISEMHFAISILQVLHVLMSSSATQLQPEPEAGSLLQTRPQQAHLLASKAGQPISPLPPGLQSLCSGGPCICPVYGDLPPTIRDVDLGECRSLCESFPAFFFLFNNNVNNPSSYCECCETTDTAELPVAPQFSTGTTYEVVRGDPGTLQDLCSGENCVCDDVKNDTQMFNLDSTQCANVCYLQDPPLLTFSIITFNDPEGYSDGRTGSNFNVSSVCRCCNGPAKKAYEFPEEGVAQTWTITPFPAGAQGDPHITTLDGRHYTLMKQGIFSLWHLSGLSTQFRSENGEVKTVPVDWQIYTRYSGQQAFTKGLLLVDKSGGSVRQVMEMTSQDCQWRARKADTEWTMVKDDEVISVPDSQDYVTGFQVTTKRGTKGHNRVHLIVNTRDGKMDKAVLSLSCRAHHHINLQLVMRQRPGLGWVCNWPLDDYRFVDGELKVARGLSTLQTDTEFAIHTKWEDLGGSQPAAKYLEMDQAVFGGIALWQSCSREDEVQAQEMCSKHLGEIQHGADETVYTDCVYDVCHGAGETAAELAAELLESTRAIEGV</sequence>
<dbReference type="EMBL" id="CAMXCT010005223">
    <property type="protein sequence ID" value="CAI4011744.1"/>
    <property type="molecule type" value="Genomic_DNA"/>
</dbReference>
<accession>A0A9P1GIQ8</accession>